<accession>G4Q995</accession>
<dbReference type="RefSeq" id="WP_014128610.1">
    <property type="nucleotide sequence ID" value="NC_016077.1"/>
</dbReference>
<dbReference type="InterPro" id="IPR010090">
    <property type="entry name" value="Phage_tape_meas"/>
</dbReference>
<dbReference type="eggNOG" id="COG5283">
    <property type="taxonomic scope" value="Bacteria"/>
</dbReference>
<dbReference type="InParanoid" id="G4Q995"/>
<dbReference type="HOGENOM" id="CLU_002005_2_1_9"/>
<dbReference type="KEGG" id="ain:Acin_1375"/>
<feature type="domain" description="Phage tail tape measure protein" evidence="2">
    <location>
        <begin position="184"/>
        <end position="382"/>
    </location>
</feature>
<organism evidence="3 4">
    <name type="scientific">Acidaminococcus intestini (strain RyC-MR95)</name>
    <dbReference type="NCBI Taxonomy" id="568816"/>
    <lineage>
        <taxon>Bacteria</taxon>
        <taxon>Bacillati</taxon>
        <taxon>Bacillota</taxon>
        <taxon>Negativicutes</taxon>
        <taxon>Acidaminococcales</taxon>
        <taxon>Acidaminococcaceae</taxon>
        <taxon>Acidaminococcus</taxon>
    </lineage>
</organism>
<gene>
    <name evidence="3" type="ordered locus">Acin_1375</name>
</gene>
<proteinExistence type="predicted"/>
<protein>
    <submittedName>
        <fullName evidence="3">Phage tail tape measure protein, TP901 family, core region domain protein</fullName>
    </submittedName>
</protein>
<dbReference type="EMBL" id="CP003058">
    <property type="protein sequence ID" value="AEQ22597.1"/>
    <property type="molecule type" value="Genomic_DNA"/>
</dbReference>
<dbReference type="Proteomes" id="UP000007093">
    <property type="component" value="Chromosome"/>
</dbReference>
<dbReference type="NCBIfam" id="TIGR01760">
    <property type="entry name" value="tape_meas_TP901"/>
    <property type="match status" value="1"/>
</dbReference>
<dbReference type="PANTHER" id="PTHR37813:SF1">
    <property type="entry name" value="FELS-2 PROPHAGE PROTEIN"/>
    <property type="match status" value="1"/>
</dbReference>
<evidence type="ECO:0000259" key="2">
    <source>
        <dbReference type="Pfam" id="PF10145"/>
    </source>
</evidence>
<dbReference type="AlphaFoldDB" id="G4Q995"/>
<sequence length="949" mass="99350">MADYKLSATLELKDRFTVAVNKAKGGMGSFRQTVEGAGASVDRTSSSMEKMGRSAVAAVGKVNGIKKSLEGIKGTFTTKIQTRDSATGTIRKVASDIKALTGKTHTINVGIKQKVVGPLKTIKNKLTNAASGALSGLPTQMIGWAGVGLGVADTLRVYTDFTHQMSRVKAISGATDAEFAALTAKAREQGKNTQFTAAESGKALEYMAMAGWKTEDMLKGLSGIMSLAAASGEDLGQVSDIVTDALSAFKLQAQDAGRFADVLAQAATNSNTNVGMMGYTFKYVAPLAGTLGFSIEDTALAIGLMANSGIKAEKAGTAMRSMFTRLAAPTKQSASAMAELGFSLTDSAGKVKSLRTILKELRKDFKGLSTADQTRLAKQLAGEDAISGFLAIMNESDGNWNKLADAVDHAQGAAKKMEKTATDNLWGSIKSVQSAWESVQLSFMKQGPGSTIKEFVDAVTFDLRKLSTALEKGFTFTDAVDLAKTAVQQLIDKFLQLDGVGSVLAGGTLVFGLKKIVSFLKNAKGLFKNQAPGIPGTGGIGATDMIVQANNVVVNGTVTSSGGATPLPGGNGGSGASLAMTLLRWLPTFGAAAKTVYEVFNAEDKDSKTRAGIGGAVQTGVTAIGTIVGGPAGSLVGFGVGQAINNAMQDPVWSARRSDSNSEMYLNLGNDEQTALNGDINGDTLGNGLDMASRFKADMDNFKAWLFSSDAPSAMDAWGNAMDGTAERFNQDWAAMKQTALDSLIGIGVSLTQACNDIGVQVETMKDSAQSAWEDLKQTVGTTTSEWSGYVDNAVADIESALENLKNRGISIWESIKQSASRSWSDIGASASGSLAGASSWAANTSLGKWWRSQHNAAGAEFYQGGLTEINEHGGEIVDLPQGSRIYPHATTEKMLEKQFVQSAPGGAPVVNISGNTFVVRQESDIQQIAYELAQLIMQGQENYGGGLA</sequence>
<evidence type="ECO:0000313" key="3">
    <source>
        <dbReference type="EMBL" id="AEQ22597.1"/>
    </source>
</evidence>
<keyword evidence="1" id="KW-1188">Viral release from host cell</keyword>
<name>G4Q995_ACIIR</name>
<reference evidence="3 4" key="1">
    <citation type="journal article" date="2011" name="J. Bacteriol.">
        <title>Complete genome sequence of Acidaminococcus intestini RYC-MR95, a Gram-negative bacterium from the phylum Firmicutes.</title>
        <authorList>
            <person name="D'Auria G."/>
            <person name="Galan J.C."/>
            <person name="Rodriguez-Alcayna M."/>
            <person name="Moya A."/>
            <person name="Baquero F."/>
            <person name="Latorre A."/>
        </authorList>
    </citation>
    <scope>NUCLEOTIDE SEQUENCE [LARGE SCALE GENOMIC DNA]</scope>
    <source>
        <strain evidence="3 4">RyC-MR95</strain>
    </source>
</reference>
<dbReference type="Pfam" id="PF10145">
    <property type="entry name" value="PhageMin_Tail"/>
    <property type="match status" value="1"/>
</dbReference>
<dbReference type="STRING" id="568816.Acin_1375"/>
<dbReference type="PANTHER" id="PTHR37813">
    <property type="entry name" value="FELS-2 PROPHAGE PROTEIN"/>
    <property type="match status" value="1"/>
</dbReference>
<dbReference type="Gene3D" id="1.20.120.20">
    <property type="entry name" value="Apolipoprotein"/>
    <property type="match status" value="1"/>
</dbReference>
<keyword evidence="4" id="KW-1185">Reference proteome</keyword>
<dbReference type="PATRIC" id="fig|568816.4.peg.1331"/>
<evidence type="ECO:0000256" key="1">
    <source>
        <dbReference type="ARBA" id="ARBA00022612"/>
    </source>
</evidence>
<evidence type="ECO:0000313" key="4">
    <source>
        <dbReference type="Proteomes" id="UP000007093"/>
    </source>
</evidence>